<keyword evidence="13" id="KW-0594">Phospholipid biosynthesis</keyword>
<keyword evidence="20" id="KW-1185">Reference proteome</keyword>
<dbReference type="GO" id="GO:0008654">
    <property type="term" value="P:phospholipid biosynthetic process"/>
    <property type="evidence" value="ECO:0007669"/>
    <property type="project" value="UniProtKB-KW"/>
</dbReference>
<keyword evidence="18" id="KW-0460">Magnesium</keyword>
<proteinExistence type="inferred from homology"/>
<dbReference type="RefSeq" id="WP_152767978.1">
    <property type="nucleotide sequence ID" value="NZ_WHNP01000112.1"/>
</dbReference>
<dbReference type="Pfam" id="PF01219">
    <property type="entry name" value="DAGK_prokar"/>
    <property type="match status" value="1"/>
</dbReference>
<keyword evidence="3" id="KW-1003">Cell membrane</keyword>
<sequence>MAKRTFLQSVGDALAGVAATWRTQRSFRIQAGLATALHVVLAWLRPPLVFSALCLTMAMLVLAAELFNTALERLADHLHPEHHPAIGAAKDCAAGAVLLV</sequence>
<evidence type="ECO:0000256" key="3">
    <source>
        <dbReference type="ARBA" id="ARBA00022475"/>
    </source>
</evidence>
<feature type="binding site" evidence="18">
    <location>
        <position position="72"/>
    </location>
    <ligand>
        <name>a divalent metal cation</name>
        <dbReference type="ChEBI" id="CHEBI:60240"/>
    </ligand>
</feature>
<keyword evidence="11" id="KW-0443">Lipid metabolism</keyword>
<protein>
    <submittedName>
        <fullName evidence="19">Diacylglycerol kinase</fullName>
    </submittedName>
</protein>
<dbReference type="GO" id="GO:0046872">
    <property type="term" value="F:metal ion binding"/>
    <property type="evidence" value="ECO:0007669"/>
    <property type="project" value="UniProtKB-KW"/>
</dbReference>
<evidence type="ECO:0000256" key="14">
    <source>
        <dbReference type="ARBA" id="ARBA00023264"/>
    </source>
</evidence>
<evidence type="ECO:0000256" key="2">
    <source>
        <dbReference type="ARBA" id="ARBA00005967"/>
    </source>
</evidence>
<feature type="binding site" evidence="17">
    <location>
        <position position="72"/>
    </location>
    <ligand>
        <name>ATP</name>
        <dbReference type="ChEBI" id="CHEBI:30616"/>
    </ligand>
</feature>
<evidence type="ECO:0000256" key="5">
    <source>
        <dbReference type="ARBA" id="ARBA00022679"/>
    </source>
</evidence>
<evidence type="ECO:0000256" key="17">
    <source>
        <dbReference type="PIRSR" id="PIRSR600829-3"/>
    </source>
</evidence>
<dbReference type="GO" id="GO:0016301">
    <property type="term" value="F:kinase activity"/>
    <property type="evidence" value="ECO:0007669"/>
    <property type="project" value="UniProtKB-KW"/>
</dbReference>
<keyword evidence="12" id="KW-0472">Membrane</keyword>
<reference evidence="19 20" key="1">
    <citation type="submission" date="2019-10" db="EMBL/GenBank/DDBJ databases">
        <title>Paraburkholderia sp. isolated from nodules of Mimosa pudica from Brazilian Atlantic Forest soils.</title>
        <authorList>
            <person name="Paulitsch F."/>
            <person name="Hungria M."/>
            <person name="Dall'Agnol R."/>
        </authorList>
    </citation>
    <scope>NUCLEOTIDE SEQUENCE [LARGE SCALE GENOMIC DNA]</scope>
    <source>
        <strain evidence="19 20">CNPSo 3157</strain>
    </source>
</reference>
<keyword evidence="5" id="KW-0808">Transferase</keyword>
<dbReference type="CDD" id="cd14263">
    <property type="entry name" value="DAGK_IM_like"/>
    <property type="match status" value="1"/>
</dbReference>
<dbReference type="Gene3D" id="1.10.287.3610">
    <property type="match status" value="1"/>
</dbReference>
<evidence type="ECO:0000256" key="18">
    <source>
        <dbReference type="PIRSR" id="PIRSR600829-4"/>
    </source>
</evidence>
<dbReference type="EMBL" id="WHNP01000112">
    <property type="protein sequence ID" value="MPW23485.1"/>
    <property type="molecule type" value="Genomic_DNA"/>
</dbReference>
<keyword evidence="9 17" id="KW-0067">ATP-binding</keyword>
<evidence type="ECO:0000313" key="20">
    <source>
        <dbReference type="Proteomes" id="UP000484381"/>
    </source>
</evidence>
<keyword evidence="7 17" id="KW-0547">Nucleotide-binding</keyword>
<feature type="active site" description="Proton acceptor" evidence="15">
    <location>
        <position position="65"/>
    </location>
</feature>
<dbReference type="PANTHER" id="PTHR34299">
    <property type="entry name" value="DIACYLGLYCEROL KINASE"/>
    <property type="match status" value="1"/>
</dbReference>
<evidence type="ECO:0000256" key="10">
    <source>
        <dbReference type="ARBA" id="ARBA00022989"/>
    </source>
</evidence>
<evidence type="ECO:0000256" key="8">
    <source>
        <dbReference type="ARBA" id="ARBA00022777"/>
    </source>
</evidence>
<feature type="binding site" evidence="16">
    <location>
        <position position="65"/>
    </location>
    <ligand>
        <name>substrate</name>
    </ligand>
</feature>
<organism evidence="19 20">
    <name type="scientific">Paraburkholderia franconis</name>
    <dbReference type="NCBI Taxonomy" id="2654983"/>
    <lineage>
        <taxon>Bacteria</taxon>
        <taxon>Pseudomonadati</taxon>
        <taxon>Pseudomonadota</taxon>
        <taxon>Betaproteobacteria</taxon>
        <taxon>Burkholderiales</taxon>
        <taxon>Burkholderiaceae</taxon>
        <taxon>Paraburkholderia</taxon>
    </lineage>
</organism>
<keyword evidence="8 19" id="KW-0418">Kinase</keyword>
<dbReference type="InterPro" id="IPR000829">
    <property type="entry name" value="DAGK"/>
</dbReference>
<dbReference type="AlphaFoldDB" id="A0A7X1NK68"/>
<name>A0A7X1NK68_9BURK</name>
<evidence type="ECO:0000256" key="1">
    <source>
        <dbReference type="ARBA" id="ARBA00004651"/>
    </source>
</evidence>
<comment type="cofactor">
    <cofactor evidence="18">
        <name>Mg(2+)</name>
        <dbReference type="ChEBI" id="CHEBI:18420"/>
    </cofactor>
    <text evidence="18">Mn(2+), Zn(2+), Cd(2+) and Co(2+) support activity to lesser extents.</text>
</comment>
<evidence type="ECO:0000256" key="13">
    <source>
        <dbReference type="ARBA" id="ARBA00023209"/>
    </source>
</evidence>
<dbReference type="InterPro" id="IPR036945">
    <property type="entry name" value="DAGK_sf"/>
</dbReference>
<gene>
    <name evidence="19" type="ORF">GCT13_43820</name>
</gene>
<keyword evidence="4" id="KW-0444">Lipid biosynthesis</keyword>
<evidence type="ECO:0000256" key="4">
    <source>
        <dbReference type="ARBA" id="ARBA00022516"/>
    </source>
</evidence>
<keyword evidence="10" id="KW-1133">Transmembrane helix</keyword>
<evidence type="ECO:0000256" key="9">
    <source>
        <dbReference type="ARBA" id="ARBA00022840"/>
    </source>
</evidence>
<keyword evidence="6" id="KW-0812">Transmembrane</keyword>
<comment type="subcellular location">
    <subcellularLocation>
        <location evidence="1">Cell membrane</location>
        <topology evidence="1">Multi-pass membrane protein</topology>
    </subcellularLocation>
</comment>
<dbReference type="Proteomes" id="UP000484381">
    <property type="component" value="Unassembled WGS sequence"/>
</dbReference>
<evidence type="ECO:0000313" key="19">
    <source>
        <dbReference type="EMBL" id="MPW23485.1"/>
    </source>
</evidence>
<comment type="similarity">
    <text evidence="2">Belongs to the bacterial diacylglycerol kinase family.</text>
</comment>
<keyword evidence="14" id="KW-1208">Phospholipid metabolism</keyword>
<evidence type="ECO:0000256" key="12">
    <source>
        <dbReference type="ARBA" id="ARBA00023136"/>
    </source>
</evidence>
<dbReference type="PANTHER" id="PTHR34299:SF1">
    <property type="entry name" value="DIACYLGLYCEROL KINASE"/>
    <property type="match status" value="1"/>
</dbReference>
<comment type="caution">
    <text evidence="19">The sequence shown here is derived from an EMBL/GenBank/DDBJ whole genome shotgun (WGS) entry which is preliminary data.</text>
</comment>
<dbReference type="GO" id="GO:0005886">
    <property type="term" value="C:plasma membrane"/>
    <property type="evidence" value="ECO:0007669"/>
    <property type="project" value="UniProtKB-SubCell"/>
</dbReference>
<dbReference type="GO" id="GO:0005524">
    <property type="term" value="F:ATP binding"/>
    <property type="evidence" value="ECO:0007669"/>
    <property type="project" value="UniProtKB-KW"/>
</dbReference>
<evidence type="ECO:0000256" key="7">
    <source>
        <dbReference type="ARBA" id="ARBA00022741"/>
    </source>
</evidence>
<feature type="binding site" evidence="17">
    <location>
        <begin position="90"/>
        <end position="91"/>
    </location>
    <ligand>
        <name>ATP</name>
        <dbReference type="ChEBI" id="CHEBI:30616"/>
    </ligand>
</feature>
<evidence type="ECO:0000256" key="6">
    <source>
        <dbReference type="ARBA" id="ARBA00022692"/>
    </source>
</evidence>
<evidence type="ECO:0000256" key="15">
    <source>
        <dbReference type="PIRSR" id="PIRSR600829-1"/>
    </source>
</evidence>
<evidence type="ECO:0000256" key="16">
    <source>
        <dbReference type="PIRSR" id="PIRSR600829-2"/>
    </source>
</evidence>
<feature type="binding site" evidence="17">
    <location>
        <begin position="81"/>
        <end position="83"/>
    </location>
    <ligand>
        <name>ATP</name>
        <dbReference type="ChEBI" id="CHEBI:30616"/>
    </ligand>
</feature>
<accession>A0A7X1NK68</accession>
<evidence type="ECO:0000256" key="11">
    <source>
        <dbReference type="ARBA" id="ARBA00023098"/>
    </source>
</evidence>
<keyword evidence="18" id="KW-0479">Metal-binding</keyword>